<evidence type="ECO:0000256" key="8">
    <source>
        <dbReference type="ARBA" id="ARBA00023310"/>
    </source>
</evidence>
<keyword evidence="6" id="KW-0472">Membrane</keyword>
<evidence type="ECO:0000256" key="9">
    <source>
        <dbReference type="ARBA" id="ARBA00031066"/>
    </source>
</evidence>
<name>A0A7S3REA5_9SPIT</name>
<evidence type="ECO:0000313" key="12">
    <source>
        <dbReference type="EMBL" id="CAE0521039.1"/>
    </source>
</evidence>
<evidence type="ECO:0000256" key="5">
    <source>
        <dbReference type="ARBA" id="ARBA00023065"/>
    </source>
</evidence>
<sequence length="208" mass="23298">MLIVPLSSDKGMCGSINSGVVREVRDFINQNNRNKIKILSVGDKGASGLARPFPDCMKLNISEVQSPINYPTVMAIGEHIVKMGEQSDKIIVYYNEFKSAISTIIRQMELMPRKQFLETLKFAKLYNQTRPDKNTSNPALYELYITSNLWLAFLNNAASEQSARMNAMENASKNAKEILEGLTLKYNQARQARITMELVEIISGASAL</sequence>
<dbReference type="PANTHER" id="PTHR11693:SF22">
    <property type="entry name" value="ATP SYNTHASE SUBUNIT GAMMA, MITOCHONDRIAL"/>
    <property type="match status" value="1"/>
</dbReference>
<evidence type="ECO:0000256" key="1">
    <source>
        <dbReference type="ARBA" id="ARBA00004170"/>
    </source>
</evidence>
<dbReference type="PANTHER" id="PTHR11693">
    <property type="entry name" value="ATP SYNTHASE GAMMA CHAIN"/>
    <property type="match status" value="1"/>
</dbReference>
<evidence type="ECO:0000313" key="11">
    <source>
        <dbReference type="EMBL" id="CAE0521027.1"/>
    </source>
</evidence>
<evidence type="ECO:0000256" key="3">
    <source>
        <dbReference type="ARBA" id="ARBA00022448"/>
    </source>
</evidence>
<dbReference type="GO" id="GO:0045259">
    <property type="term" value="C:proton-transporting ATP synthase complex"/>
    <property type="evidence" value="ECO:0007669"/>
    <property type="project" value="UniProtKB-KW"/>
</dbReference>
<dbReference type="EMBL" id="HBIQ01004827">
    <property type="protein sequence ID" value="CAE0521027.1"/>
    <property type="molecule type" value="Transcribed_RNA"/>
</dbReference>
<protein>
    <recommendedName>
        <fullName evidence="9">F-ATPase gamma subunit</fullName>
    </recommendedName>
</protein>
<dbReference type="Pfam" id="PF00231">
    <property type="entry name" value="ATP-synt"/>
    <property type="match status" value="1"/>
</dbReference>
<dbReference type="GO" id="GO:0046933">
    <property type="term" value="F:proton-transporting ATP synthase activity, rotational mechanism"/>
    <property type="evidence" value="ECO:0007669"/>
    <property type="project" value="InterPro"/>
</dbReference>
<organism evidence="11">
    <name type="scientific">Strombidinopsis acuminata</name>
    <dbReference type="NCBI Taxonomy" id="141414"/>
    <lineage>
        <taxon>Eukaryota</taxon>
        <taxon>Sar</taxon>
        <taxon>Alveolata</taxon>
        <taxon>Ciliophora</taxon>
        <taxon>Intramacronucleata</taxon>
        <taxon>Spirotrichea</taxon>
        <taxon>Choreotrichia</taxon>
        <taxon>Choreotrichida</taxon>
        <taxon>Strombidinopsidae</taxon>
        <taxon>Strombidinopsis</taxon>
    </lineage>
</organism>
<evidence type="ECO:0000256" key="4">
    <source>
        <dbReference type="ARBA" id="ARBA00022781"/>
    </source>
</evidence>
<comment type="similarity">
    <text evidence="2">Belongs to the ATPase gamma chain family.</text>
</comment>
<dbReference type="InterPro" id="IPR035968">
    <property type="entry name" value="ATP_synth_F1_ATPase_gsu"/>
</dbReference>
<keyword evidence="3" id="KW-0813">Transport</keyword>
<keyword evidence="7" id="KW-0139">CF(1)</keyword>
<dbReference type="Gene3D" id="3.40.1380.10">
    <property type="match status" value="1"/>
</dbReference>
<feature type="coiled-coil region" evidence="10">
    <location>
        <begin position="151"/>
        <end position="192"/>
    </location>
</feature>
<dbReference type="EMBL" id="HBIQ01004838">
    <property type="protein sequence ID" value="CAE0521039.1"/>
    <property type="molecule type" value="Transcribed_RNA"/>
</dbReference>
<accession>A0A7S3REA5</accession>
<evidence type="ECO:0000256" key="10">
    <source>
        <dbReference type="SAM" id="Coils"/>
    </source>
</evidence>
<dbReference type="InterPro" id="IPR000131">
    <property type="entry name" value="ATP_synth_F1_gsu"/>
</dbReference>
<evidence type="ECO:0000256" key="2">
    <source>
        <dbReference type="ARBA" id="ARBA00007681"/>
    </source>
</evidence>
<keyword evidence="4" id="KW-0375">Hydrogen ion transport</keyword>
<proteinExistence type="inferred from homology"/>
<keyword evidence="8" id="KW-0066">ATP synthesis</keyword>
<dbReference type="PROSITE" id="PS00153">
    <property type="entry name" value="ATPASE_GAMMA"/>
    <property type="match status" value="1"/>
</dbReference>
<keyword evidence="10" id="KW-0175">Coiled coil</keyword>
<dbReference type="SUPFAM" id="SSF52943">
    <property type="entry name" value="ATP synthase (F1-ATPase), gamma subunit"/>
    <property type="match status" value="1"/>
</dbReference>
<dbReference type="Gene3D" id="1.10.287.80">
    <property type="entry name" value="ATP synthase, gamma subunit, helix hairpin domain"/>
    <property type="match status" value="1"/>
</dbReference>
<keyword evidence="5" id="KW-0406">Ion transport</keyword>
<evidence type="ECO:0000256" key="6">
    <source>
        <dbReference type="ARBA" id="ARBA00023136"/>
    </source>
</evidence>
<dbReference type="AlphaFoldDB" id="A0A7S3REA5"/>
<dbReference type="InterPro" id="IPR023632">
    <property type="entry name" value="ATP_synth_F1_gsu_CS"/>
</dbReference>
<dbReference type="CDD" id="cd12151">
    <property type="entry name" value="F1-ATPase_gamma"/>
    <property type="match status" value="1"/>
</dbReference>
<comment type="subcellular location">
    <subcellularLocation>
        <location evidence="1">Membrane</location>
        <topology evidence="1">Peripheral membrane protein</topology>
    </subcellularLocation>
</comment>
<evidence type="ECO:0000256" key="7">
    <source>
        <dbReference type="ARBA" id="ARBA00023196"/>
    </source>
</evidence>
<gene>
    <name evidence="11" type="ORF">SACU0126_LOCUS1760</name>
    <name evidence="12" type="ORF">SACU0126_LOCUS1766</name>
</gene>
<reference evidence="11" key="1">
    <citation type="submission" date="2021-01" db="EMBL/GenBank/DDBJ databases">
        <authorList>
            <person name="Corre E."/>
            <person name="Pelletier E."/>
            <person name="Niang G."/>
            <person name="Scheremetjew M."/>
            <person name="Finn R."/>
            <person name="Kale V."/>
            <person name="Holt S."/>
            <person name="Cochrane G."/>
            <person name="Meng A."/>
            <person name="Brown T."/>
            <person name="Cohen L."/>
        </authorList>
    </citation>
    <scope>NUCLEOTIDE SEQUENCE</scope>
    <source>
        <strain evidence="11">SPMC142</strain>
    </source>
</reference>